<dbReference type="InterPro" id="IPR010987">
    <property type="entry name" value="Glutathione-S-Trfase_C-like"/>
</dbReference>
<dbReference type="InterPro" id="IPR040079">
    <property type="entry name" value="Glutathione_S-Trfase"/>
</dbReference>
<dbReference type="EMBL" id="JACIDU010000012">
    <property type="protein sequence ID" value="MBB4104427.1"/>
    <property type="molecule type" value="Genomic_DNA"/>
</dbReference>
<dbReference type="PANTHER" id="PTHR44051:SF19">
    <property type="entry name" value="DISULFIDE-BOND OXIDOREDUCTASE YFCG"/>
    <property type="match status" value="1"/>
</dbReference>
<dbReference type="AlphaFoldDB" id="A0A7W6K3G4"/>
<reference evidence="5 6" key="1">
    <citation type="submission" date="2020-08" db="EMBL/GenBank/DDBJ databases">
        <title>Genomic Encyclopedia of Type Strains, Phase IV (KMG-IV): sequencing the most valuable type-strain genomes for metagenomic binning, comparative biology and taxonomic classification.</title>
        <authorList>
            <person name="Goeker M."/>
        </authorList>
    </citation>
    <scope>NUCLEOTIDE SEQUENCE [LARGE SCALE GENOMIC DNA]</scope>
    <source>
        <strain evidence="5 6">DSM 26385</strain>
    </source>
</reference>
<feature type="domain" description="GST C-terminal" evidence="4">
    <location>
        <begin position="86"/>
        <end position="200"/>
    </location>
</feature>
<dbReference type="Proteomes" id="UP000584824">
    <property type="component" value="Unassembled WGS sequence"/>
</dbReference>
<evidence type="ECO:0000313" key="5">
    <source>
        <dbReference type="EMBL" id="MBB4104427.1"/>
    </source>
</evidence>
<dbReference type="RefSeq" id="WP_183793516.1">
    <property type="nucleotide sequence ID" value="NZ_JACIDU010000012.1"/>
</dbReference>
<evidence type="ECO:0000256" key="1">
    <source>
        <dbReference type="ARBA" id="ARBA00007409"/>
    </source>
</evidence>
<feature type="domain" description="GST N-terminal" evidence="3">
    <location>
        <begin position="1"/>
        <end position="81"/>
    </location>
</feature>
<evidence type="ECO:0000313" key="6">
    <source>
        <dbReference type="Proteomes" id="UP000584824"/>
    </source>
</evidence>
<organism evidence="5 6">
    <name type="scientific">Allorhizobium borbori</name>
    <dbReference type="NCBI Taxonomy" id="485907"/>
    <lineage>
        <taxon>Bacteria</taxon>
        <taxon>Pseudomonadati</taxon>
        <taxon>Pseudomonadota</taxon>
        <taxon>Alphaproteobacteria</taxon>
        <taxon>Hyphomicrobiales</taxon>
        <taxon>Rhizobiaceae</taxon>
        <taxon>Rhizobium/Agrobacterium group</taxon>
        <taxon>Allorhizobium</taxon>
    </lineage>
</organism>
<dbReference type="InterPro" id="IPR036249">
    <property type="entry name" value="Thioredoxin-like_sf"/>
</dbReference>
<dbReference type="Pfam" id="PF00043">
    <property type="entry name" value="GST_C"/>
    <property type="match status" value="1"/>
</dbReference>
<dbReference type="PROSITE" id="PS50404">
    <property type="entry name" value="GST_NTER"/>
    <property type="match status" value="1"/>
</dbReference>
<name>A0A7W6K3G4_9HYPH</name>
<dbReference type="SUPFAM" id="SSF47616">
    <property type="entry name" value="GST C-terminal domain-like"/>
    <property type="match status" value="1"/>
</dbReference>
<protein>
    <submittedName>
        <fullName evidence="5">Glutathione S-transferase</fullName>
        <ecNumber evidence="5">2.5.1.18</ecNumber>
    </submittedName>
</protein>
<dbReference type="CDD" id="cd03047">
    <property type="entry name" value="GST_N_2"/>
    <property type="match status" value="1"/>
</dbReference>
<sequence>MLKIYGRPDSSNSAKVFWLLDEIGADFEHILCGGRHGGNDRPEYLAINPHGKVPTIDDDGTIVWESNAILRYLAERYGATALWPQAAGERAHIDQWMDWSATALVPALGRVRKSLKDNRSAAEALMPAAIAAFTAFDAQLSTSQFMAGDNFTLADIASGPAVARWFLIPFPKPELRNLGDYLGRLAERPSFKRTIAPHIS</sequence>
<evidence type="ECO:0000259" key="3">
    <source>
        <dbReference type="PROSITE" id="PS50404"/>
    </source>
</evidence>
<dbReference type="PROSITE" id="PS50405">
    <property type="entry name" value="GST_CTER"/>
    <property type="match status" value="1"/>
</dbReference>
<accession>A0A7W6K3G4</accession>
<dbReference type="PANTHER" id="PTHR44051">
    <property type="entry name" value="GLUTATHIONE S-TRANSFERASE-RELATED"/>
    <property type="match status" value="1"/>
</dbReference>
<keyword evidence="2 5" id="KW-0808">Transferase</keyword>
<dbReference type="InterPro" id="IPR004046">
    <property type="entry name" value="GST_C"/>
</dbReference>
<dbReference type="Gene3D" id="1.20.1050.10">
    <property type="match status" value="1"/>
</dbReference>
<dbReference type="SUPFAM" id="SSF52833">
    <property type="entry name" value="Thioredoxin-like"/>
    <property type="match status" value="1"/>
</dbReference>
<dbReference type="Gene3D" id="3.40.30.10">
    <property type="entry name" value="Glutaredoxin"/>
    <property type="match status" value="1"/>
</dbReference>
<dbReference type="InterPro" id="IPR004045">
    <property type="entry name" value="Glutathione_S-Trfase_N"/>
</dbReference>
<dbReference type="Pfam" id="PF13417">
    <property type="entry name" value="GST_N_3"/>
    <property type="match status" value="1"/>
</dbReference>
<evidence type="ECO:0000259" key="4">
    <source>
        <dbReference type="PROSITE" id="PS50405"/>
    </source>
</evidence>
<dbReference type="SFLD" id="SFLDG01150">
    <property type="entry name" value="Main.1:_Beta-like"/>
    <property type="match status" value="1"/>
</dbReference>
<dbReference type="SFLD" id="SFLDG00358">
    <property type="entry name" value="Main_(cytGST)"/>
    <property type="match status" value="1"/>
</dbReference>
<gene>
    <name evidence="5" type="ORF">GGQ66_003004</name>
</gene>
<dbReference type="InterPro" id="IPR036282">
    <property type="entry name" value="Glutathione-S-Trfase_C_sf"/>
</dbReference>
<dbReference type="EC" id="2.5.1.18" evidence="5"/>
<dbReference type="FunFam" id="3.40.30.10:FF:000039">
    <property type="entry name" value="Glutathione S-transferase domain"/>
    <property type="match status" value="1"/>
</dbReference>
<dbReference type="SFLD" id="SFLDS00019">
    <property type="entry name" value="Glutathione_Transferase_(cytos"/>
    <property type="match status" value="1"/>
</dbReference>
<dbReference type="GO" id="GO:0004364">
    <property type="term" value="F:glutathione transferase activity"/>
    <property type="evidence" value="ECO:0007669"/>
    <property type="project" value="UniProtKB-EC"/>
</dbReference>
<evidence type="ECO:0000256" key="2">
    <source>
        <dbReference type="ARBA" id="ARBA00022679"/>
    </source>
</evidence>
<keyword evidence="6" id="KW-1185">Reference proteome</keyword>
<comment type="similarity">
    <text evidence="1">Belongs to the GST superfamily.</text>
</comment>
<comment type="caution">
    <text evidence="5">The sequence shown here is derived from an EMBL/GenBank/DDBJ whole genome shotgun (WGS) entry which is preliminary data.</text>
</comment>
<proteinExistence type="inferred from homology"/>